<evidence type="ECO:0000256" key="1">
    <source>
        <dbReference type="ARBA" id="ARBA00004418"/>
    </source>
</evidence>
<keyword evidence="3" id="KW-0732">Signal</keyword>
<gene>
    <name evidence="4" type="ordered locus">Spirs_1368</name>
</gene>
<dbReference type="Gene3D" id="3.40.190.10">
    <property type="entry name" value="Periplasmic binding protein-like II"/>
    <property type="match status" value="1"/>
</dbReference>
<keyword evidence="5" id="KW-1185">Reference proteome</keyword>
<accession>E1R473</accession>
<dbReference type="AlphaFoldDB" id="E1R473"/>
<dbReference type="STRING" id="573413.Spirs_1368"/>
<dbReference type="RefSeq" id="WP_013253959.1">
    <property type="nucleotide sequence ID" value="NC_014364.1"/>
</dbReference>
<protein>
    <submittedName>
        <fullName evidence="4">Extracellular solute-binding protein family 1</fullName>
    </submittedName>
</protein>
<comment type="similarity">
    <text evidence="2">Belongs to the bacterial solute-binding protein 1 family.</text>
</comment>
<dbReference type="KEGG" id="ssm:Spirs_1368"/>
<dbReference type="InterPro" id="IPR050490">
    <property type="entry name" value="Bact_solute-bd_prot1"/>
</dbReference>
<evidence type="ECO:0000313" key="4">
    <source>
        <dbReference type="EMBL" id="ADK80495.1"/>
    </source>
</evidence>
<dbReference type="GO" id="GO:0042597">
    <property type="term" value="C:periplasmic space"/>
    <property type="evidence" value="ECO:0007669"/>
    <property type="project" value="UniProtKB-SubCell"/>
</dbReference>
<feature type="signal peptide" evidence="3">
    <location>
        <begin position="1"/>
        <end position="20"/>
    </location>
</feature>
<name>E1R473_SEDSS</name>
<dbReference type="SUPFAM" id="SSF53850">
    <property type="entry name" value="Periplasmic binding protein-like II"/>
    <property type="match status" value="1"/>
</dbReference>
<dbReference type="OrthoDB" id="362670at2"/>
<feature type="chain" id="PRO_5003150549" evidence="3">
    <location>
        <begin position="21"/>
        <end position="433"/>
    </location>
</feature>
<organism evidence="4 5">
    <name type="scientific">Sediminispirochaeta smaragdinae (strain DSM 11293 / JCM 15392 / SEBR 4228)</name>
    <name type="common">Spirochaeta smaragdinae</name>
    <dbReference type="NCBI Taxonomy" id="573413"/>
    <lineage>
        <taxon>Bacteria</taxon>
        <taxon>Pseudomonadati</taxon>
        <taxon>Spirochaetota</taxon>
        <taxon>Spirochaetia</taxon>
        <taxon>Spirochaetales</taxon>
        <taxon>Spirochaetaceae</taxon>
        <taxon>Sediminispirochaeta</taxon>
    </lineage>
</organism>
<dbReference type="EMBL" id="CP002116">
    <property type="protein sequence ID" value="ADK80495.1"/>
    <property type="molecule type" value="Genomic_DNA"/>
</dbReference>
<dbReference type="Pfam" id="PF01547">
    <property type="entry name" value="SBP_bac_1"/>
    <property type="match status" value="1"/>
</dbReference>
<reference evidence="4 5" key="1">
    <citation type="journal article" date="2010" name="Stand. Genomic Sci.">
        <title>Complete genome sequence of Spirochaeta smaragdinae type strain (SEBR 4228).</title>
        <authorList>
            <person name="Mavromatis K."/>
            <person name="Yasawong M."/>
            <person name="Chertkov O."/>
            <person name="Lapidus A."/>
            <person name="Lucas S."/>
            <person name="Nolan M."/>
            <person name="Del Rio T.G."/>
            <person name="Tice H."/>
            <person name="Cheng J.F."/>
            <person name="Pitluck S."/>
            <person name="Liolios K."/>
            <person name="Ivanova N."/>
            <person name="Tapia R."/>
            <person name="Han C."/>
            <person name="Bruce D."/>
            <person name="Goodwin L."/>
            <person name="Pati A."/>
            <person name="Chen A."/>
            <person name="Palaniappan K."/>
            <person name="Land M."/>
            <person name="Hauser L."/>
            <person name="Chang Y.J."/>
            <person name="Jeffries C.D."/>
            <person name="Detter J.C."/>
            <person name="Rohde M."/>
            <person name="Brambilla E."/>
            <person name="Spring S."/>
            <person name="Goker M."/>
            <person name="Sikorski J."/>
            <person name="Woyke T."/>
            <person name="Bristow J."/>
            <person name="Eisen J.A."/>
            <person name="Markowitz V."/>
            <person name="Hugenholtz P."/>
            <person name="Klenk H.P."/>
            <person name="Kyrpides N.C."/>
        </authorList>
    </citation>
    <scope>NUCLEOTIDE SEQUENCE [LARGE SCALE GENOMIC DNA]</scope>
    <source>
        <strain evidence="5">DSM 11293 / JCM 15392 / SEBR 4228</strain>
    </source>
</reference>
<proteinExistence type="inferred from homology"/>
<dbReference type="PANTHER" id="PTHR43649:SF12">
    <property type="entry name" value="DIACETYLCHITOBIOSE BINDING PROTEIN DASA"/>
    <property type="match status" value="1"/>
</dbReference>
<evidence type="ECO:0000256" key="3">
    <source>
        <dbReference type="SAM" id="SignalP"/>
    </source>
</evidence>
<dbReference type="eggNOG" id="COG1653">
    <property type="taxonomic scope" value="Bacteria"/>
</dbReference>
<sequence length="433" mass="48974">MKRLLLPLLICTLVSVSLFANGGQEQAAEEGPIELVFWTHEDPNRTVIEERYIQEFEAANPGITIKRVTHSSTKIQELVLTAFAANQGPDIFNMSIEDEYAYIANGRLSPVDPKAVGYDNLTALKDAYIPKVLDPVTMDGKIYGLPLELTNWCIYINKNVFRDAGLDPETDYPKTWEEVADVSEKLIIRNGDIITRRGFDFRYPYYLVSMVPMVEQLGGKLISDDGKTAIVGEEAWIEFLNYMKAWGPNGRNLGAPTYKNARKLFNYDNNDIAMAMTGLYQQGRIKADDPEFYDSGNWMVVPYPQFANAKNEVAGCYYGHYYMVNGQTSSRRQEAAWNFIGYMLGHGEEYLTTVNIIQPTKKLMESETFKNMPYSSVFSNDMEKGHIVYYGENSAKMQELIKQAVESVMLSGVSSEKAYATLKAEAQELLDEE</sequence>
<dbReference type="HOGENOM" id="CLU_031285_10_1_12"/>
<dbReference type="InterPro" id="IPR006059">
    <property type="entry name" value="SBP"/>
</dbReference>
<evidence type="ECO:0000313" key="5">
    <source>
        <dbReference type="Proteomes" id="UP000002318"/>
    </source>
</evidence>
<comment type="subcellular location">
    <subcellularLocation>
        <location evidence="1">Periplasm</location>
    </subcellularLocation>
</comment>
<dbReference type="PANTHER" id="PTHR43649">
    <property type="entry name" value="ARABINOSE-BINDING PROTEIN-RELATED"/>
    <property type="match status" value="1"/>
</dbReference>
<evidence type="ECO:0000256" key="2">
    <source>
        <dbReference type="ARBA" id="ARBA00008520"/>
    </source>
</evidence>
<dbReference type="Proteomes" id="UP000002318">
    <property type="component" value="Chromosome"/>
</dbReference>